<organism evidence="11 12">
    <name type="scientific">Steccherinum ochraceum</name>
    <dbReference type="NCBI Taxonomy" id="92696"/>
    <lineage>
        <taxon>Eukaryota</taxon>
        <taxon>Fungi</taxon>
        <taxon>Dikarya</taxon>
        <taxon>Basidiomycota</taxon>
        <taxon>Agaricomycotina</taxon>
        <taxon>Agaricomycetes</taxon>
        <taxon>Polyporales</taxon>
        <taxon>Steccherinaceae</taxon>
        <taxon>Steccherinum</taxon>
    </lineage>
</organism>
<evidence type="ECO:0000256" key="8">
    <source>
        <dbReference type="SAM" id="SignalP"/>
    </source>
</evidence>
<evidence type="ECO:0000256" key="1">
    <source>
        <dbReference type="ARBA" id="ARBA00000382"/>
    </source>
</evidence>
<keyword evidence="7" id="KW-0961">Cell wall biogenesis/degradation</keyword>
<keyword evidence="12" id="KW-1185">Reference proteome</keyword>
<dbReference type="Pfam" id="PF10287">
    <property type="entry name" value="YJL171C_Tos1_C"/>
    <property type="match status" value="1"/>
</dbReference>
<evidence type="ECO:0000256" key="5">
    <source>
        <dbReference type="ARBA" id="ARBA00022801"/>
    </source>
</evidence>
<dbReference type="PANTHER" id="PTHR31737:SF2">
    <property type="entry name" value="PROTEIN TOS1"/>
    <property type="match status" value="1"/>
</dbReference>
<dbReference type="OrthoDB" id="118256at2759"/>
<dbReference type="PANTHER" id="PTHR31737">
    <property type="entry name" value="PROTEIN TOS1"/>
    <property type="match status" value="1"/>
</dbReference>
<evidence type="ECO:0000256" key="6">
    <source>
        <dbReference type="ARBA" id="ARBA00023295"/>
    </source>
</evidence>
<keyword evidence="4 8" id="KW-0732">Signal</keyword>
<evidence type="ECO:0000256" key="2">
    <source>
        <dbReference type="ARBA" id="ARBA00006055"/>
    </source>
</evidence>
<evidence type="ECO:0000259" key="9">
    <source>
        <dbReference type="Pfam" id="PF10287"/>
    </source>
</evidence>
<keyword evidence="6" id="KW-0326">Glycosidase</keyword>
<comment type="caution">
    <text evidence="11">The sequence shown here is derived from an EMBL/GenBank/DDBJ whole genome shotgun (WGS) entry which is preliminary data.</text>
</comment>
<sequence length="360" mass="38199">MKYTLLPALLSLGGAYAITPNNIISPASISGSLSALKYTNVGGSGSYNQVTNMIQGAWPSCTANPSCITSPKQVSGPLAPFDEEMTAVLRGPMTLHNIAVYQPSNSSAATWKRTSSWQQGSAPDNLVFMNNKGGGASGEWDTCGGNSQSYSNGDFTDAAASPNADTYSANLPGTQEVNIVTGTSCADVPCDGFARGTASHGWSGSKAFIFEFDMPSDGSSNPPAIWLLNQQVVNAAQYGCNCRGMGGSGGCGELDVFEVLPTNLQQGITEIYSFKGATGGGDGNFWARPTSGTVTYMAILDVQTDSISIQRLTEWDFTQTQITRSIVDGYLTVPSMTVNFGSQNSRRAEKRSWMHRRHLH</sequence>
<evidence type="ECO:0000256" key="3">
    <source>
        <dbReference type="ARBA" id="ARBA00012780"/>
    </source>
</evidence>
<accession>A0A4R0RUG8</accession>
<dbReference type="AlphaFoldDB" id="A0A4R0RUG8"/>
<evidence type="ECO:0000259" key="10">
    <source>
        <dbReference type="Pfam" id="PF10290"/>
    </source>
</evidence>
<dbReference type="EC" id="3.2.1.39" evidence="3"/>
<dbReference type="InterPro" id="IPR018805">
    <property type="entry name" value="YJL171C/Tos1_C"/>
</dbReference>
<dbReference type="Proteomes" id="UP000292702">
    <property type="component" value="Unassembled WGS sequence"/>
</dbReference>
<feature type="chain" id="PRO_5020630880" description="glucan endo-1,3-beta-D-glucosidase" evidence="8">
    <location>
        <begin position="18"/>
        <end position="360"/>
    </location>
</feature>
<dbReference type="Pfam" id="PF10290">
    <property type="entry name" value="YJL171C_Tos1_N"/>
    <property type="match status" value="1"/>
</dbReference>
<keyword evidence="5" id="KW-0378">Hydrolase</keyword>
<feature type="domain" description="Cell wall protein YJL171C/Tos1 C-terminal" evidence="9">
    <location>
        <begin position="110"/>
        <end position="327"/>
    </location>
</feature>
<feature type="signal peptide" evidence="8">
    <location>
        <begin position="1"/>
        <end position="17"/>
    </location>
</feature>
<feature type="domain" description="Cell wall protein YJL171C/Tos1 N-terminal" evidence="10">
    <location>
        <begin position="35"/>
        <end position="103"/>
    </location>
</feature>
<gene>
    <name evidence="11" type="ORF">EIP91_007736</name>
</gene>
<dbReference type="GO" id="GO:0042973">
    <property type="term" value="F:glucan endo-1,3-beta-D-glucosidase activity"/>
    <property type="evidence" value="ECO:0007669"/>
    <property type="project" value="UniProtKB-EC"/>
</dbReference>
<dbReference type="GO" id="GO:0071555">
    <property type="term" value="P:cell wall organization"/>
    <property type="evidence" value="ECO:0007669"/>
    <property type="project" value="UniProtKB-KW"/>
</dbReference>
<dbReference type="EMBL" id="RWJN01000042">
    <property type="protein sequence ID" value="TCD69389.1"/>
    <property type="molecule type" value="Genomic_DNA"/>
</dbReference>
<name>A0A4R0RUG8_9APHY</name>
<comment type="similarity">
    <text evidence="2">Belongs to the PGA52 family.</text>
</comment>
<evidence type="ECO:0000313" key="11">
    <source>
        <dbReference type="EMBL" id="TCD69389.1"/>
    </source>
</evidence>
<evidence type="ECO:0000256" key="4">
    <source>
        <dbReference type="ARBA" id="ARBA00022729"/>
    </source>
</evidence>
<evidence type="ECO:0000313" key="12">
    <source>
        <dbReference type="Proteomes" id="UP000292702"/>
    </source>
</evidence>
<reference evidence="11 12" key="1">
    <citation type="submission" date="2018-11" db="EMBL/GenBank/DDBJ databases">
        <title>Genome assembly of Steccherinum ochraceum LE-BIN_3174, the white-rot fungus of the Steccherinaceae family (The Residual Polyporoid clade, Polyporales, Basidiomycota).</title>
        <authorList>
            <person name="Fedorova T.V."/>
            <person name="Glazunova O.A."/>
            <person name="Landesman E.O."/>
            <person name="Moiseenko K.V."/>
            <person name="Psurtseva N.V."/>
            <person name="Savinova O.S."/>
            <person name="Shakhova N.V."/>
            <person name="Tyazhelova T.V."/>
            <person name="Vasina D.V."/>
        </authorList>
    </citation>
    <scope>NUCLEOTIDE SEQUENCE [LARGE SCALE GENOMIC DNA]</scope>
    <source>
        <strain evidence="11 12">LE-BIN_3174</strain>
    </source>
</reference>
<dbReference type="STRING" id="92696.A0A4R0RUG8"/>
<proteinExistence type="inferred from homology"/>
<comment type="catalytic activity">
    <reaction evidence="1">
        <text>Hydrolysis of (1-&gt;3)-beta-D-glucosidic linkages in (1-&gt;3)-beta-D-glucans.</text>
        <dbReference type="EC" id="3.2.1.39"/>
    </reaction>
</comment>
<protein>
    <recommendedName>
        <fullName evidence="3">glucan endo-1,3-beta-D-glucosidase</fullName>
        <ecNumber evidence="3">3.2.1.39</ecNumber>
    </recommendedName>
</protein>
<evidence type="ECO:0000256" key="7">
    <source>
        <dbReference type="ARBA" id="ARBA00023316"/>
    </source>
</evidence>
<dbReference type="InterPro" id="IPR018807">
    <property type="entry name" value="YJL171C/Tos1_N"/>
</dbReference>